<sequence>MVFKGENLPKATVDRRFDEFKSGRVTLADEELRGISHSQSEREYTIGGGGAAVRVWAAIDFKRARGECVDACSSAGSSAPAPRAPPAPARLNPHPDTPHPLPLLPSFPRQRNPYYLYPTLLRLYWGRHGNEQACRMQSSKRKTIVKLT</sequence>
<dbReference type="Proteomes" id="UP000299102">
    <property type="component" value="Unassembled WGS sequence"/>
</dbReference>
<feature type="compositionally biased region" description="Low complexity" evidence="1">
    <location>
        <begin position="72"/>
        <end position="81"/>
    </location>
</feature>
<proteinExistence type="predicted"/>
<dbReference type="EMBL" id="BGZK01000062">
    <property type="protein sequence ID" value="GBP14221.1"/>
    <property type="molecule type" value="Genomic_DNA"/>
</dbReference>
<reference evidence="2 3" key="1">
    <citation type="journal article" date="2019" name="Commun. Biol.">
        <title>The bagworm genome reveals a unique fibroin gene that provides high tensile strength.</title>
        <authorList>
            <person name="Kono N."/>
            <person name="Nakamura H."/>
            <person name="Ohtoshi R."/>
            <person name="Tomita M."/>
            <person name="Numata K."/>
            <person name="Arakawa K."/>
        </authorList>
    </citation>
    <scope>NUCLEOTIDE SEQUENCE [LARGE SCALE GENOMIC DNA]</scope>
</reference>
<feature type="region of interest" description="Disordered" evidence="1">
    <location>
        <begin position="72"/>
        <end position="99"/>
    </location>
</feature>
<accession>A0A4C1TLP1</accession>
<name>A0A4C1TLP1_EUMVA</name>
<evidence type="ECO:0000256" key="1">
    <source>
        <dbReference type="SAM" id="MobiDB-lite"/>
    </source>
</evidence>
<keyword evidence="3" id="KW-1185">Reference proteome</keyword>
<dbReference type="AlphaFoldDB" id="A0A4C1TLP1"/>
<comment type="caution">
    <text evidence="2">The sequence shown here is derived from an EMBL/GenBank/DDBJ whole genome shotgun (WGS) entry which is preliminary data.</text>
</comment>
<protein>
    <submittedName>
        <fullName evidence="2">Uncharacterized protein</fullName>
    </submittedName>
</protein>
<organism evidence="2 3">
    <name type="scientific">Eumeta variegata</name>
    <name type="common">Bagworm moth</name>
    <name type="synonym">Eumeta japonica</name>
    <dbReference type="NCBI Taxonomy" id="151549"/>
    <lineage>
        <taxon>Eukaryota</taxon>
        <taxon>Metazoa</taxon>
        <taxon>Ecdysozoa</taxon>
        <taxon>Arthropoda</taxon>
        <taxon>Hexapoda</taxon>
        <taxon>Insecta</taxon>
        <taxon>Pterygota</taxon>
        <taxon>Neoptera</taxon>
        <taxon>Endopterygota</taxon>
        <taxon>Lepidoptera</taxon>
        <taxon>Glossata</taxon>
        <taxon>Ditrysia</taxon>
        <taxon>Tineoidea</taxon>
        <taxon>Psychidae</taxon>
        <taxon>Oiketicinae</taxon>
        <taxon>Eumeta</taxon>
    </lineage>
</organism>
<evidence type="ECO:0000313" key="3">
    <source>
        <dbReference type="Proteomes" id="UP000299102"/>
    </source>
</evidence>
<evidence type="ECO:0000313" key="2">
    <source>
        <dbReference type="EMBL" id="GBP14221.1"/>
    </source>
</evidence>
<gene>
    <name evidence="2" type="ORF">EVAR_7647_1</name>
</gene>